<reference evidence="1 2" key="1">
    <citation type="submission" date="2024-09" db="EMBL/GenBank/DDBJ databases">
        <title>Chromosome-scale assembly of Riccia fluitans.</title>
        <authorList>
            <person name="Paukszto L."/>
            <person name="Sawicki J."/>
            <person name="Karawczyk K."/>
            <person name="Piernik-Szablinska J."/>
            <person name="Szczecinska M."/>
            <person name="Mazdziarz M."/>
        </authorList>
    </citation>
    <scope>NUCLEOTIDE SEQUENCE [LARGE SCALE GENOMIC DNA]</scope>
    <source>
        <strain evidence="1">Rf_01</strain>
        <tissue evidence="1">Aerial parts of the thallus</tissue>
    </source>
</reference>
<evidence type="ECO:0000313" key="1">
    <source>
        <dbReference type="EMBL" id="KAL2621133.1"/>
    </source>
</evidence>
<protein>
    <submittedName>
        <fullName evidence="1">Uncharacterized protein</fullName>
    </submittedName>
</protein>
<organism evidence="1 2">
    <name type="scientific">Riccia fluitans</name>
    <dbReference type="NCBI Taxonomy" id="41844"/>
    <lineage>
        <taxon>Eukaryota</taxon>
        <taxon>Viridiplantae</taxon>
        <taxon>Streptophyta</taxon>
        <taxon>Embryophyta</taxon>
        <taxon>Marchantiophyta</taxon>
        <taxon>Marchantiopsida</taxon>
        <taxon>Marchantiidae</taxon>
        <taxon>Marchantiales</taxon>
        <taxon>Ricciaceae</taxon>
        <taxon>Riccia</taxon>
    </lineage>
</organism>
<evidence type="ECO:0000313" key="2">
    <source>
        <dbReference type="Proteomes" id="UP001605036"/>
    </source>
</evidence>
<name>A0ABD1Y2Z3_9MARC</name>
<dbReference type="AlphaFoldDB" id="A0ABD1Y2Z3"/>
<proteinExistence type="predicted"/>
<gene>
    <name evidence="1" type="ORF">R1flu_001338</name>
</gene>
<comment type="caution">
    <text evidence="1">The sequence shown here is derived from an EMBL/GenBank/DDBJ whole genome shotgun (WGS) entry which is preliminary data.</text>
</comment>
<dbReference type="Proteomes" id="UP001605036">
    <property type="component" value="Unassembled WGS sequence"/>
</dbReference>
<dbReference type="EMBL" id="JBHFFA010000006">
    <property type="protein sequence ID" value="KAL2621133.1"/>
    <property type="molecule type" value="Genomic_DNA"/>
</dbReference>
<keyword evidence="2" id="KW-1185">Reference proteome</keyword>
<sequence length="138" mass="16003">MEDEKEPKEEVPRVFCEGKAIGSKPLDQKIDYDKWGICLESLGHETLKLFEAFHMEVGSVTAEAVARNMKEMFAPPPVAEVDIRPWREMVKNFAKLLTEEQKKNMAIVEHCDIYKRKIRHSEKIPEIAMWCAQQLQVS</sequence>
<accession>A0ABD1Y2Z3</accession>